<dbReference type="AlphaFoldDB" id="A0AAT9HME8"/>
<evidence type="ECO:0000256" key="1">
    <source>
        <dbReference type="SAM" id="MobiDB-lite"/>
    </source>
</evidence>
<gene>
    <name evidence="2" type="ORF">SHKM778_47940</name>
</gene>
<name>A0AAT9HME8_9ACTN</name>
<reference evidence="2" key="1">
    <citation type="submission" date="2024-06" db="EMBL/GenBank/DDBJ databases">
        <authorList>
            <consortium name="consrtm"/>
            <person name="Uemura M."/>
            <person name="Terahara T."/>
        </authorList>
    </citation>
    <scope>NUCLEOTIDE SEQUENCE</scope>
    <source>
        <strain evidence="2">KM77-8</strain>
    </source>
</reference>
<protein>
    <submittedName>
        <fullName evidence="2">Uncharacterized protein</fullName>
    </submittedName>
</protein>
<proteinExistence type="predicted"/>
<feature type="region of interest" description="Disordered" evidence="1">
    <location>
        <begin position="45"/>
        <end position="77"/>
    </location>
</feature>
<accession>A0AAT9HME8</accession>
<sequence>MGNTLPWTAPHGTDEERLFYHFYAMPHLTRAHVDGFRTALAAAVRAPSPSRSRRPAGDTAAPGPPGELRSCGAAASA</sequence>
<dbReference type="EMBL" id="AP035768">
    <property type="protein sequence ID" value="BFO18406.1"/>
    <property type="molecule type" value="Genomic_DNA"/>
</dbReference>
<organism evidence="2">
    <name type="scientific">Streptomyces haneummycinicus</name>
    <dbReference type="NCBI Taxonomy" id="3074435"/>
    <lineage>
        <taxon>Bacteria</taxon>
        <taxon>Bacillati</taxon>
        <taxon>Actinomycetota</taxon>
        <taxon>Actinomycetes</taxon>
        <taxon>Kitasatosporales</taxon>
        <taxon>Streptomycetaceae</taxon>
        <taxon>Streptomyces</taxon>
    </lineage>
</organism>
<evidence type="ECO:0000313" key="2">
    <source>
        <dbReference type="EMBL" id="BFO18406.1"/>
    </source>
</evidence>
<reference evidence="2" key="2">
    <citation type="submission" date="2024-07" db="EMBL/GenBank/DDBJ databases">
        <title>Streptomyces haneummycinica sp. nov., a new antibiotic-producing actinobacterium isolated from marine sediment.</title>
        <authorList>
            <person name="Uemura M."/>
            <person name="Hamada M."/>
            <person name="Hirano S."/>
            <person name="Kobayashi K."/>
            <person name="Ohshiro T."/>
            <person name="Kobayashi T."/>
            <person name="Terahara T."/>
        </authorList>
    </citation>
    <scope>NUCLEOTIDE SEQUENCE</scope>
    <source>
        <strain evidence="2">KM77-8</strain>
    </source>
</reference>